<name>A0ABU3ESG3_9ENTE</name>
<accession>A0ABU3ESG3</accession>
<reference evidence="1 2" key="1">
    <citation type="submission" date="2023-03" db="EMBL/GenBank/DDBJ databases">
        <authorList>
            <person name="Shen W."/>
            <person name="Cai J."/>
        </authorList>
    </citation>
    <scope>NUCLEOTIDE SEQUENCE [LARGE SCALE GENOMIC DNA]</scope>
    <source>
        <strain evidence="1 2">P72-2</strain>
    </source>
</reference>
<sequence length="62" mass="7091">MNVGQLIKELQKYPEGMSVASIDTQKTYGPIIVDTDGDNDLDEPFEWLVICCPDWRNKEDSE</sequence>
<comment type="caution">
    <text evidence="1">The sequence shown here is derived from an EMBL/GenBank/DDBJ whole genome shotgun (WGS) entry which is preliminary data.</text>
</comment>
<proteinExistence type="predicted"/>
<keyword evidence="2" id="KW-1185">Reference proteome</keyword>
<evidence type="ECO:0000313" key="2">
    <source>
        <dbReference type="Proteomes" id="UP001256547"/>
    </source>
</evidence>
<dbReference type="Proteomes" id="UP001256547">
    <property type="component" value="Unassembled WGS sequence"/>
</dbReference>
<organism evidence="1 2">
    <name type="scientific">Enterococcus dongliensis</name>
    <dbReference type="NCBI Taxonomy" id="2559925"/>
    <lineage>
        <taxon>Bacteria</taxon>
        <taxon>Bacillati</taxon>
        <taxon>Bacillota</taxon>
        <taxon>Bacilli</taxon>
        <taxon>Lactobacillales</taxon>
        <taxon>Enterococcaceae</taxon>
        <taxon>Enterococcus</taxon>
    </lineage>
</organism>
<evidence type="ECO:0000313" key="1">
    <source>
        <dbReference type="EMBL" id="MDT2597647.1"/>
    </source>
</evidence>
<evidence type="ECO:0008006" key="3">
    <source>
        <dbReference type="Google" id="ProtNLM"/>
    </source>
</evidence>
<dbReference type="EMBL" id="JARPYR010000028">
    <property type="protein sequence ID" value="MDT2597647.1"/>
    <property type="molecule type" value="Genomic_DNA"/>
</dbReference>
<dbReference type="RefSeq" id="WP_311924901.1">
    <property type="nucleotide sequence ID" value="NZ_JARPYR010000028.1"/>
</dbReference>
<gene>
    <name evidence="1" type="ORF">P7D39_11620</name>
</gene>
<protein>
    <recommendedName>
        <fullName evidence="3">Pathogenicity island protein</fullName>
    </recommendedName>
</protein>